<organism evidence="11 12">
    <name type="scientific">Longibacter salinarum</name>
    <dbReference type="NCBI Taxonomy" id="1850348"/>
    <lineage>
        <taxon>Bacteria</taxon>
        <taxon>Pseudomonadati</taxon>
        <taxon>Rhodothermota</taxon>
        <taxon>Rhodothermia</taxon>
        <taxon>Rhodothermales</taxon>
        <taxon>Salisaetaceae</taxon>
        <taxon>Longibacter</taxon>
    </lineage>
</organism>
<dbReference type="InterPro" id="IPR000836">
    <property type="entry name" value="PRTase_dom"/>
</dbReference>
<keyword evidence="6 11" id="KW-0418">Kinase</keyword>
<dbReference type="AlphaFoldDB" id="A0A2A8CX11"/>
<dbReference type="GO" id="GO:0006164">
    <property type="term" value="P:purine nucleotide biosynthetic process"/>
    <property type="evidence" value="ECO:0007669"/>
    <property type="project" value="TreeGrafter"/>
</dbReference>
<dbReference type="Pfam" id="PF13793">
    <property type="entry name" value="Pribosyltran_N"/>
    <property type="match status" value="1"/>
</dbReference>
<dbReference type="EMBL" id="PDEQ01000005">
    <property type="protein sequence ID" value="PEN13151.1"/>
    <property type="molecule type" value="Genomic_DNA"/>
</dbReference>
<dbReference type="CDD" id="cd06223">
    <property type="entry name" value="PRTases_typeI"/>
    <property type="match status" value="1"/>
</dbReference>
<dbReference type="OrthoDB" id="324294at2"/>
<dbReference type="SUPFAM" id="SSF53271">
    <property type="entry name" value="PRTase-like"/>
    <property type="match status" value="2"/>
</dbReference>
<dbReference type="GO" id="GO:0016301">
    <property type="term" value="F:kinase activity"/>
    <property type="evidence" value="ECO:0007669"/>
    <property type="project" value="UniProtKB-KW"/>
</dbReference>
<dbReference type="PANTHER" id="PTHR10210:SF32">
    <property type="entry name" value="RIBOSE-PHOSPHATE PYROPHOSPHOKINASE 2"/>
    <property type="match status" value="1"/>
</dbReference>
<dbReference type="InterPro" id="IPR005946">
    <property type="entry name" value="Rib-P_diPkinase"/>
</dbReference>
<dbReference type="Pfam" id="PF14572">
    <property type="entry name" value="Pribosyl_synth"/>
    <property type="match status" value="1"/>
</dbReference>
<evidence type="ECO:0000313" key="11">
    <source>
        <dbReference type="EMBL" id="PEN13151.1"/>
    </source>
</evidence>
<dbReference type="NCBIfam" id="TIGR01251">
    <property type="entry name" value="ribP_PPkin"/>
    <property type="match status" value="1"/>
</dbReference>
<dbReference type="RefSeq" id="WP_098075741.1">
    <property type="nucleotide sequence ID" value="NZ_PDEQ01000005.1"/>
</dbReference>
<dbReference type="PANTHER" id="PTHR10210">
    <property type="entry name" value="RIBOSE-PHOSPHATE DIPHOSPHOKINASE FAMILY MEMBER"/>
    <property type="match status" value="1"/>
</dbReference>
<keyword evidence="12" id="KW-1185">Reference proteome</keyword>
<evidence type="ECO:0000256" key="8">
    <source>
        <dbReference type="ARBA" id="ARBA00022842"/>
    </source>
</evidence>
<evidence type="ECO:0000313" key="12">
    <source>
        <dbReference type="Proteomes" id="UP000220102"/>
    </source>
</evidence>
<dbReference type="InterPro" id="IPR029099">
    <property type="entry name" value="Pribosyltran_N"/>
</dbReference>
<dbReference type="EC" id="2.7.6.1" evidence="1"/>
<keyword evidence="7" id="KW-0067">ATP-binding</keyword>
<keyword evidence="2" id="KW-0808">Transferase</keyword>
<accession>A0A2A8CX11</accession>
<evidence type="ECO:0000256" key="3">
    <source>
        <dbReference type="ARBA" id="ARBA00022723"/>
    </source>
</evidence>
<dbReference type="GO" id="GO:0004749">
    <property type="term" value="F:ribose phosphate diphosphokinase activity"/>
    <property type="evidence" value="ECO:0007669"/>
    <property type="project" value="UniProtKB-EC"/>
</dbReference>
<dbReference type="Proteomes" id="UP000220102">
    <property type="component" value="Unassembled WGS sequence"/>
</dbReference>
<dbReference type="Gene3D" id="3.40.50.2020">
    <property type="match status" value="2"/>
</dbReference>
<reference evidence="11 12" key="1">
    <citation type="submission" date="2017-10" db="EMBL/GenBank/DDBJ databases">
        <title>Draft genome of Longibacter Salinarum.</title>
        <authorList>
            <person name="Goh K.M."/>
            <person name="Shamsir M.S."/>
            <person name="Lim S.W."/>
        </authorList>
    </citation>
    <scope>NUCLEOTIDE SEQUENCE [LARGE SCALE GENOMIC DNA]</scope>
    <source>
        <strain evidence="11 12">KCTC 52045</strain>
    </source>
</reference>
<dbReference type="GO" id="GO:0006015">
    <property type="term" value="P:5-phosphoribose 1-diphosphate biosynthetic process"/>
    <property type="evidence" value="ECO:0007669"/>
    <property type="project" value="TreeGrafter"/>
</dbReference>
<evidence type="ECO:0000256" key="9">
    <source>
        <dbReference type="ARBA" id="ARBA00049535"/>
    </source>
</evidence>
<evidence type="ECO:0000256" key="4">
    <source>
        <dbReference type="ARBA" id="ARBA00022727"/>
    </source>
</evidence>
<dbReference type="FunFam" id="3.40.50.2020:FF:000007">
    <property type="entry name" value="Ribose-phosphate pyrophosphokinase"/>
    <property type="match status" value="1"/>
</dbReference>
<gene>
    <name evidence="11" type="ORF">CRI94_10920</name>
</gene>
<name>A0A2A8CX11_9BACT</name>
<comment type="catalytic activity">
    <reaction evidence="9">
        <text>D-ribose 5-phosphate + ATP = 5-phospho-alpha-D-ribose 1-diphosphate + AMP + H(+)</text>
        <dbReference type="Rhea" id="RHEA:15609"/>
        <dbReference type="ChEBI" id="CHEBI:15378"/>
        <dbReference type="ChEBI" id="CHEBI:30616"/>
        <dbReference type="ChEBI" id="CHEBI:58017"/>
        <dbReference type="ChEBI" id="CHEBI:78346"/>
        <dbReference type="ChEBI" id="CHEBI:456215"/>
        <dbReference type="EC" id="2.7.6.1"/>
    </reaction>
</comment>
<feature type="domain" description="Ribose-phosphate pyrophosphokinase N-terminal" evidence="10">
    <location>
        <begin position="6"/>
        <end position="125"/>
    </location>
</feature>
<evidence type="ECO:0000256" key="6">
    <source>
        <dbReference type="ARBA" id="ARBA00022777"/>
    </source>
</evidence>
<proteinExistence type="predicted"/>
<dbReference type="SMART" id="SM01400">
    <property type="entry name" value="Pribosyltran_N"/>
    <property type="match status" value="1"/>
</dbReference>
<evidence type="ECO:0000259" key="10">
    <source>
        <dbReference type="Pfam" id="PF13793"/>
    </source>
</evidence>
<keyword evidence="4" id="KW-0545">Nucleotide biosynthesis</keyword>
<protein>
    <recommendedName>
        <fullName evidence="1">ribose-phosphate diphosphokinase</fullName>
        <ecNumber evidence="1">2.7.6.1</ecNumber>
    </recommendedName>
</protein>
<dbReference type="InterPro" id="IPR029057">
    <property type="entry name" value="PRTase-like"/>
</dbReference>
<dbReference type="GO" id="GO:0005524">
    <property type="term" value="F:ATP binding"/>
    <property type="evidence" value="ECO:0007669"/>
    <property type="project" value="UniProtKB-KW"/>
</dbReference>
<dbReference type="GO" id="GO:0005737">
    <property type="term" value="C:cytoplasm"/>
    <property type="evidence" value="ECO:0007669"/>
    <property type="project" value="TreeGrafter"/>
</dbReference>
<comment type="caution">
    <text evidence="11">The sequence shown here is derived from an EMBL/GenBank/DDBJ whole genome shotgun (WGS) entry which is preliminary data.</text>
</comment>
<sequence length="334" mass="36167">MTDDLCLFALSETRAFGRSVATSLGTELSDHAEDNFDDGEHATRPLTNVRDKDVYVVQSMYDAPELSVNDKLCRLAFFCGALRDAAAARVTAVLPYLSYQRKDRKSKPRDPVTTRYLAAMVEAVGVDRVLAMDVHNLAAFQNAFRVRTDHLEARPLLVDHVLREVGERGVVVISPDEGGVKRAHRFAKALRVRGDRAVTVAFVEKVRQDNRLTGGSLVGDVDGRVAVIVDDLISTGTTIHRATEACAREGAEEIYAVATHGVFVGNAAKNIGTDLLSRTFVTNTIPPFRLEGTKAHAKLEVCDASGRVARAIAAIHTGGSVAALNTIEEEPTST</sequence>
<evidence type="ECO:0000256" key="5">
    <source>
        <dbReference type="ARBA" id="ARBA00022741"/>
    </source>
</evidence>
<evidence type="ECO:0000256" key="7">
    <source>
        <dbReference type="ARBA" id="ARBA00022840"/>
    </source>
</evidence>
<keyword evidence="8" id="KW-0460">Magnesium</keyword>
<keyword evidence="3" id="KW-0479">Metal-binding</keyword>
<dbReference type="GO" id="GO:0000287">
    <property type="term" value="F:magnesium ion binding"/>
    <property type="evidence" value="ECO:0007669"/>
    <property type="project" value="InterPro"/>
</dbReference>
<dbReference type="GO" id="GO:0002189">
    <property type="term" value="C:ribose phosphate diphosphokinase complex"/>
    <property type="evidence" value="ECO:0007669"/>
    <property type="project" value="TreeGrafter"/>
</dbReference>
<evidence type="ECO:0000256" key="1">
    <source>
        <dbReference type="ARBA" id="ARBA00013247"/>
    </source>
</evidence>
<evidence type="ECO:0000256" key="2">
    <source>
        <dbReference type="ARBA" id="ARBA00022679"/>
    </source>
</evidence>
<keyword evidence="5" id="KW-0547">Nucleotide-binding</keyword>